<dbReference type="Pfam" id="PF00566">
    <property type="entry name" value="RabGAP-TBC"/>
    <property type="match status" value="1"/>
</dbReference>
<dbReference type="Proteomes" id="UP000230750">
    <property type="component" value="Unassembled WGS sequence"/>
</dbReference>
<comment type="caution">
    <text evidence="5">The sequence shown here is derived from an EMBL/GenBank/DDBJ whole genome shotgun (WGS) entry which is preliminary data.</text>
</comment>
<dbReference type="InterPro" id="IPR011993">
    <property type="entry name" value="PH-like_dom_sf"/>
</dbReference>
<dbReference type="FunFam" id="1.10.8.270:FF:000001">
    <property type="entry name" value="TBC1 domain family member 1"/>
    <property type="match status" value="1"/>
</dbReference>
<feature type="coiled-coil region" evidence="2">
    <location>
        <begin position="592"/>
        <end position="714"/>
    </location>
</feature>
<dbReference type="SMART" id="SM00164">
    <property type="entry name" value="TBC"/>
    <property type="match status" value="1"/>
</dbReference>
<dbReference type="Gene3D" id="1.10.8.270">
    <property type="entry name" value="putative rabgap domain of human tbc1 domain family member 14 like domains"/>
    <property type="match status" value="1"/>
</dbReference>
<dbReference type="PANTHER" id="PTHR47219:SF9">
    <property type="entry name" value="GTPASE ACTIVATING PROTEIN AND CENTROSOME-ASSOCIATED, ISOFORM B"/>
    <property type="match status" value="1"/>
</dbReference>
<dbReference type="InterPro" id="IPR035969">
    <property type="entry name" value="Rab-GAP_TBC_sf"/>
</dbReference>
<dbReference type="GO" id="GO:0031267">
    <property type="term" value="F:small GTPase binding"/>
    <property type="evidence" value="ECO:0007669"/>
    <property type="project" value="TreeGrafter"/>
</dbReference>
<dbReference type="Gene3D" id="1.10.10.750">
    <property type="entry name" value="Ypt/Rab-GAP domain of gyp1p, domain 1"/>
    <property type="match status" value="1"/>
</dbReference>
<dbReference type="STRING" id="307972.A0A2G8KLM6"/>
<dbReference type="FunFam" id="1.10.10.750:FF:000004">
    <property type="entry name" value="Putative rab gtpase-activating protein 1"/>
    <property type="match status" value="1"/>
</dbReference>
<dbReference type="SUPFAM" id="SSF47923">
    <property type="entry name" value="Ypt/Rab-GAP domain of gyp1p"/>
    <property type="match status" value="2"/>
</dbReference>
<dbReference type="OrthoDB" id="295078at2759"/>
<feature type="coiled-coil region" evidence="2">
    <location>
        <begin position="754"/>
        <end position="788"/>
    </location>
</feature>
<sequence length="823" mass="95481">MVCILSEITGTRRSFGDFAFPHHENLVLLSRSGEGAESDCFAFTCSHGSKDSQLFQCHVFRCENPEAVQKVLSCFKQAFFRVPRSPQSVESSMHVRPVAREKILNLTVPVFVDIREDDGRGSFSPIPRDNRCFKMRQGARKEIIVTVQPTNSKSLNIERCFGVLICPGRNVPDRDLHLLDVVRQEHSQEGKQFTVTSLWDPNLDDLTILNTESPPGLVDKSMFMTIAVDLVMTGIQEQVRFVLETRVIIVSPNEKFWMYNKKAVQEFFYILLEEEESSVENEFSYKVLSLESQTQGERLQTRSGMRPSVGRPIAQSYQEEEESDDEPLQSGSGNVDKDCAEDILITWGNILSKWRTDFTTRPKQLKPLVREGIPEALRGEVWQLLSGVHMSEHLFERYRVLITKDSPMEEMITRDISRTFTAHEKFQTEDEGGQEAMLKISKAYSIYDPDVAYCQGMSFLTAVLWLHMPEEQAFAILVKIMYDYQLRNLFLDNFKDLHVKFYQLDRLIEGMGVLFNVSIALLKASKKELLGQDFEGILKYFRVTLPKRYRTEEAALELIQLAMSTKINSKKLKRYEKDFYAIKEMEEREDPMSRMERENKSLVKSNMRLEQENDELAHELITYKLAMEKQLDNERDRVLDFDKEVKSLKLQLMEFKEENNHLESETCKVKEMYREVTEKAEADLQKYKRNETIISEYKQICSQQSERLEKLQQERRDDLLHLKSKLQPCTKCANYISEDGKLVESIRDVVAGGEVQENDQLKKAQTTIKDLEMELAATKLELVESQCKSQDLEHRINNCDPSRNRTDSWMMKKISSFTAAKKE</sequence>
<dbReference type="Gene3D" id="1.10.472.80">
    <property type="entry name" value="Ypt/Rab-GAP domain of gyp1p, domain 3"/>
    <property type="match status" value="1"/>
</dbReference>
<keyword evidence="2" id="KW-0175">Coiled coil</keyword>
<dbReference type="SUPFAM" id="SSF50729">
    <property type="entry name" value="PH domain-like"/>
    <property type="match status" value="1"/>
</dbReference>
<evidence type="ECO:0000256" key="1">
    <source>
        <dbReference type="ARBA" id="ARBA00022468"/>
    </source>
</evidence>
<dbReference type="InterPro" id="IPR022164">
    <property type="entry name" value="Kinesin-like"/>
</dbReference>
<dbReference type="Pfam" id="PF12473">
    <property type="entry name" value="DUF3694"/>
    <property type="match status" value="1"/>
</dbReference>
<dbReference type="PROSITE" id="PS50086">
    <property type="entry name" value="TBC_RABGAP"/>
    <property type="match status" value="1"/>
</dbReference>
<dbReference type="InterPro" id="IPR000195">
    <property type="entry name" value="Rab-GAP-TBC_dom"/>
</dbReference>
<reference evidence="5 6" key="1">
    <citation type="journal article" date="2017" name="PLoS Biol.">
        <title>The sea cucumber genome provides insights into morphological evolution and visceral regeneration.</title>
        <authorList>
            <person name="Zhang X."/>
            <person name="Sun L."/>
            <person name="Yuan J."/>
            <person name="Sun Y."/>
            <person name="Gao Y."/>
            <person name="Zhang L."/>
            <person name="Li S."/>
            <person name="Dai H."/>
            <person name="Hamel J.F."/>
            <person name="Liu C."/>
            <person name="Yu Y."/>
            <person name="Liu S."/>
            <person name="Lin W."/>
            <person name="Guo K."/>
            <person name="Jin S."/>
            <person name="Xu P."/>
            <person name="Storey K.B."/>
            <person name="Huan P."/>
            <person name="Zhang T."/>
            <person name="Zhou Y."/>
            <person name="Zhang J."/>
            <person name="Lin C."/>
            <person name="Li X."/>
            <person name="Xing L."/>
            <person name="Huo D."/>
            <person name="Sun M."/>
            <person name="Wang L."/>
            <person name="Mercier A."/>
            <person name="Li F."/>
            <person name="Yang H."/>
            <person name="Xiang J."/>
        </authorList>
    </citation>
    <scope>NUCLEOTIDE SEQUENCE [LARGE SCALE GENOMIC DNA]</scope>
    <source>
        <strain evidence="5">Shaxun</strain>
        <tissue evidence="5">Muscle</tissue>
    </source>
</reference>
<evidence type="ECO:0000256" key="3">
    <source>
        <dbReference type="SAM" id="MobiDB-lite"/>
    </source>
</evidence>
<name>A0A2G8KLM6_STIJA</name>
<dbReference type="GO" id="GO:0005096">
    <property type="term" value="F:GTPase activator activity"/>
    <property type="evidence" value="ECO:0007669"/>
    <property type="project" value="UniProtKB-KW"/>
</dbReference>
<evidence type="ECO:0000313" key="6">
    <source>
        <dbReference type="Proteomes" id="UP000230750"/>
    </source>
</evidence>
<dbReference type="PANTHER" id="PTHR47219">
    <property type="entry name" value="RAB GTPASE-ACTIVATING PROTEIN 1-LIKE"/>
    <property type="match status" value="1"/>
</dbReference>
<dbReference type="InterPro" id="IPR050302">
    <property type="entry name" value="Rab_GAP_TBC_domain"/>
</dbReference>
<accession>A0A2G8KLM6</accession>
<dbReference type="Gene3D" id="2.30.29.30">
    <property type="entry name" value="Pleckstrin-homology domain (PH domain)/Phosphotyrosine-binding domain (PTB)"/>
    <property type="match status" value="1"/>
</dbReference>
<evidence type="ECO:0000256" key="2">
    <source>
        <dbReference type="SAM" id="Coils"/>
    </source>
</evidence>
<keyword evidence="6" id="KW-1185">Reference proteome</keyword>
<gene>
    <name evidence="5" type="ORF">BSL78_14286</name>
</gene>
<evidence type="ECO:0000313" key="5">
    <source>
        <dbReference type="EMBL" id="PIK48850.1"/>
    </source>
</evidence>
<feature type="domain" description="Rab-GAP TBC" evidence="4">
    <location>
        <begin position="372"/>
        <end position="566"/>
    </location>
</feature>
<protein>
    <submittedName>
        <fullName evidence="5">Putative rab GTPase-activating protein 1 isoform X2</fullName>
    </submittedName>
</protein>
<dbReference type="AlphaFoldDB" id="A0A2G8KLM6"/>
<feature type="compositionally biased region" description="Acidic residues" evidence="3">
    <location>
        <begin position="318"/>
        <end position="327"/>
    </location>
</feature>
<keyword evidence="1" id="KW-0343">GTPase activation</keyword>
<feature type="region of interest" description="Disordered" evidence="3">
    <location>
        <begin position="296"/>
        <end position="335"/>
    </location>
</feature>
<proteinExistence type="predicted"/>
<evidence type="ECO:0000259" key="4">
    <source>
        <dbReference type="PROSITE" id="PS50086"/>
    </source>
</evidence>
<organism evidence="5 6">
    <name type="scientific">Stichopus japonicus</name>
    <name type="common">Sea cucumber</name>
    <dbReference type="NCBI Taxonomy" id="307972"/>
    <lineage>
        <taxon>Eukaryota</taxon>
        <taxon>Metazoa</taxon>
        <taxon>Echinodermata</taxon>
        <taxon>Eleutherozoa</taxon>
        <taxon>Echinozoa</taxon>
        <taxon>Holothuroidea</taxon>
        <taxon>Aspidochirotacea</taxon>
        <taxon>Aspidochirotida</taxon>
        <taxon>Stichopodidae</taxon>
        <taxon>Apostichopus</taxon>
    </lineage>
</organism>
<dbReference type="EMBL" id="MRZV01000498">
    <property type="protein sequence ID" value="PIK48850.1"/>
    <property type="molecule type" value="Genomic_DNA"/>
</dbReference>